<proteinExistence type="predicted"/>
<evidence type="ECO:0000313" key="1">
    <source>
        <dbReference type="EMBL" id="KAL1022426.1"/>
    </source>
</evidence>
<gene>
    <name evidence="1" type="ORF">UPYG_G00026820</name>
</gene>
<organism evidence="1 2">
    <name type="scientific">Umbra pygmaea</name>
    <name type="common">Eastern mudminnow</name>
    <dbReference type="NCBI Taxonomy" id="75934"/>
    <lineage>
        <taxon>Eukaryota</taxon>
        <taxon>Metazoa</taxon>
        <taxon>Chordata</taxon>
        <taxon>Craniata</taxon>
        <taxon>Vertebrata</taxon>
        <taxon>Euteleostomi</taxon>
        <taxon>Actinopterygii</taxon>
        <taxon>Neopterygii</taxon>
        <taxon>Teleostei</taxon>
        <taxon>Protacanthopterygii</taxon>
        <taxon>Esociformes</taxon>
        <taxon>Umbridae</taxon>
        <taxon>Umbra</taxon>
    </lineage>
</organism>
<sequence length="97" mass="11188">MDSLLTENDEHSRKEIQELLASRHNTSIGVTTIGSKLKGLKWSYGKAWYYAQQFFEEEIKKKTAGPYIRDVLPGKHCLFKTMTLNTQPLMCFSKMKA</sequence>
<protein>
    <submittedName>
        <fullName evidence="1">Uncharacterized protein</fullName>
    </submittedName>
</protein>
<comment type="caution">
    <text evidence="1">The sequence shown here is derived from an EMBL/GenBank/DDBJ whole genome shotgun (WGS) entry which is preliminary data.</text>
</comment>
<evidence type="ECO:0000313" key="2">
    <source>
        <dbReference type="Proteomes" id="UP001557470"/>
    </source>
</evidence>
<name>A0ABD0Y945_UMBPY</name>
<dbReference type="Proteomes" id="UP001557470">
    <property type="component" value="Unassembled WGS sequence"/>
</dbReference>
<accession>A0ABD0Y945</accession>
<dbReference type="AlphaFoldDB" id="A0ABD0Y945"/>
<keyword evidence="2" id="KW-1185">Reference proteome</keyword>
<reference evidence="1 2" key="1">
    <citation type="submission" date="2024-06" db="EMBL/GenBank/DDBJ databases">
        <authorList>
            <person name="Pan Q."/>
            <person name="Wen M."/>
            <person name="Jouanno E."/>
            <person name="Zahm M."/>
            <person name="Klopp C."/>
            <person name="Cabau C."/>
            <person name="Louis A."/>
            <person name="Berthelot C."/>
            <person name="Parey E."/>
            <person name="Roest Crollius H."/>
            <person name="Montfort J."/>
            <person name="Robinson-Rechavi M."/>
            <person name="Bouchez O."/>
            <person name="Lampietro C."/>
            <person name="Lopez Roques C."/>
            <person name="Donnadieu C."/>
            <person name="Postlethwait J."/>
            <person name="Bobe J."/>
            <person name="Verreycken H."/>
            <person name="Guiguen Y."/>
        </authorList>
    </citation>
    <scope>NUCLEOTIDE SEQUENCE [LARGE SCALE GENOMIC DNA]</scope>
    <source>
        <strain evidence="1">Up_M1</strain>
        <tissue evidence="1">Testis</tissue>
    </source>
</reference>
<dbReference type="EMBL" id="JAGEUA010000001">
    <property type="protein sequence ID" value="KAL1022426.1"/>
    <property type="molecule type" value="Genomic_DNA"/>
</dbReference>